<reference evidence="3 4" key="1">
    <citation type="journal article" date="2018" name="Nat. Ecol. Evol.">
        <title>Pezizomycetes genomes reveal the molecular basis of ectomycorrhizal truffle lifestyle.</title>
        <authorList>
            <person name="Murat C."/>
            <person name="Payen T."/>
            <person name="Noel B."/>
            <person name="Kuo A."/>
            <person name="Morin E."/>
            <person name="Chen J."/>
            <person name="Kohler A."/>
            <person name="Krizsan K."/>
            <person name="Balestrini R."/>
            <person name="Da Silva C."/>
            <person name="Montanini B."/>
            <person name="Hainaut M."/>
            <person name="Levati E."/>
            <person name="Barry K.W."/>
            <person name="Belfiori B."/>
            <person name="Cichocki N."/>
            <person name="Clum A."/>
            <person name="Dockter R.B."/>
            <person name="Fauchery L."/>
            <person name="Guy J."/>
            <person name="Iotti M."/>
            <person name="Le Tacon F."/>
            <person name="Lindquist E.A."/>
            <person name="Lipzen A."/>
            <person name="Malagnac F."/>
            <person name="Mello A."/>
            <person name="Molinier V."/>
            <person name="Miyauchi S."/>
            <person name="Poulain J."/>
            <person name="Riccioni C."/>
            <person name="Rubini A."/>
            <person name="Sitrit Y."/>
            <person name="Splivallo R."/>
            <person name="Traeger S."/>
            <person name="Wang M."/>
            <person name="Zifcakova L."/>
            <person name="Wipf D."/>
            <person name="Zambonelli A."/>
            <person name="Paolocci F."/>
            <person name="Nowrousian M."/>
            <person name="Ottonello S."/>
            <person name="Baldrian P."/>
            <person name="Spatafora J.W."/>
            <person name="Henrissat B."/>
            <person name="Nagy L.G."/>
            <person name="Aury J.M."/>
            <person name="Wincker P."/>
            <person name="Grigoriev I.V."/>
            <person name="Bonfante P."/>
            <person name="Martin F.M."/>
        </authorList>
    </citation>
    <scope>NUCLEOTIDE SEQUENCE [LARGE SCALE GENOMIC DNA]</scope>
    <source>
        <strain evidence="3 4">RN42</strain>
    </source>
</reference>
<gene>
    <name evidence="3" type="ORF">BJ508DRAFT_148884</name>
</gene>
<protein>
    <recommendedName>
        <fullName evidence="2">F-box domain-containing protein</fullName>
    </recommendedName>
</protein>
<dbReference type="SUPFAM" id="SSF81383">
    <property type="entry name" value="F-box domain"/>
    <property type="match status" value="1"/>
</dbReference>
<feature type="domain" description="F-box" evidence="2">
    <location>
        <begin position="23"/>
        <end position="70"/>
    </location>
</feature>
<keyword evidence="4" id="KW-1185">Reference proteome</keyword>
<evidence type="ECO:0000313" key="3">
    <source>
        <dbReference type="EMBL" id="RPA86293.1"/>
    </source>
</evidence>
<dbReference type="InterPro" id="IPR001810">
    <property type="entry name" value="F-box_dom"/>
</dbReference>
<dbReference type="AlphaFoldDB" id="A0A3N4IJG6"/>
<dbReference type="InterPro" id="IPR036047">
    <property type="entry name" value="F-box-like_dom_sf"/>
</dbReference>
<accession>A0A3N4IJG6</accession>
<dbReference type="Proteomes" id="UP000275078">
    <property type="component" value="Unassembled WGS sequence"/>
</dbReference>
<name>A0A3N4IJG6_ASCIM</name>
<feature type="region of interest" description="Disordered" evidence="1">
    <location>
        <begin position="169"/>
        <end position="192"/>
    </location>
</feature>
<dbReference type="EMBL" id="ML119650">
    <property type="protein sequence ID" value="RPA86293.1"/>
    <property type="molecule type" value="Genomic_DNA"/>
</dbReference>
<dbReference type="Pfam" id="PF00646">
    <property type="entry name" value="F-box"/>
    <property type="match status" value="1"/>
</dbReference>
<evidence type="ECO:0000256" key="1">
    <source>
        <dbReference type="SAM" id="MobiDB-lite"/>
    </source>
</evidence>
<proteinExistence type="predicted"/>
<evidence type="ECO:0000259" key="2">
    <source>
        <dbReference type="PROSITE" id="PS50181"/>
    </source>
</evidence>
<feature type="compositionally biased region" description="Polar residues" evidence="1">
    <location>
        <begin position="183"/>
        <end position="192"/>
    </location>
</feature>
<dbReference type="PROSITE" id="PS50181">
    <property type="entry name" value="FBOX"/>
    <property type="match status" value="1"/>
</dbReference>
<sequence length="192" mass="22145">MINLNRLTSNVDMPQSPASVENRSSFLCLPYEIRFEVYRQLTPFTILQLSLCSNQIRMEVNNDSSLLRRIPEHRPSLSRLPYQASRGHRNITIRNIPKLHDQNELELFGRLGYSINGHYACSSCLRVMQWQINDYVAPGSGDRFPGGTHVEFQRCNDCIQKLSRSLVAVSRSPSPERPRRPLFSTNYSGRNY</sequence>
<organism evidence="3 4">
    <name type="scientific">Ascobolus immersus RN42</name>
    <dbReference type="NCBI Taxonomy" id="1160509"/>
    <lineage>
        <taxon>Eukaryota</taxon>
        <taxon>Fungi</taxon>
        <taxon>Dikarya</taxon>
        <taxon>Ascomycota</taxon>
        <taxon>Pezizomycotina</taxon>
        <taxon>Pezizomycetes</taxon>
        <taxon>Pezizales</taxon>
        <taxon>Ascobolaceae</taxon>
        <taxon>Ascobolus</taxon>
    </lineage>
</organism>
<evidence type="ECO:0000313" key="4">
    <source>
        <dbReference type="Proteomes" id="UP000275078"/>
    </source>
</evidence>